<evidence type="ECO:0000313" key="3">
    <source>
        <dbReference type="EMBL" id="PAV73904.1"/>
    </source>
</evidence>
<dbReference type="PANTHER" id="PTHR22947:SF5">
    <property type="entry name" value="MAJOR SPERM PROTEIN"/>
    <property type="match status" value="1"/>
</dbReference>
<dbReference type="Proteomes" id="UP000218231">
    <property type="component" value="Unassembled WGS sequence"/>
</dbReference>
<keyword evidence="1" id="KW-0963">Cytoplasm</keyword>
<evidence type="ECO:0000313" key="4">
    <source>
        <dbReference type="Proteomes" id="UP000218231"/>
    </source>
</evidence>
<dbReference type="AlphaFoldDB" id="A0A2A2KIT1"/>
<dbReference type="Gene3D" id="2.60.40.10">
    <property type="entry name" value="Immunoglobulins"/>
    <property type="match status" value="1"/>
</dbReference>
<comment type="caution">
    <text evidence="3">The sequence shown here is derived from an EMBL/GenBank/DDBJ whole genome shotgun (WGS) entry which is preliminary data.</text>
</comment>
<keyword evidence="4" id="KW-1185">Reference proteome</keyword>
<dbReference type="InterPro" id="IPR000535">
    <property type="entry name" value="MSP_dom"/>
</dbReference>
<dbReference type="InterPro" id="IPR008962">
    <property type="entry name" value="PapD-like_sf"/>
</dbReference>
<dbReference type="InterPro" id="IPR051774">
    <property type="entry name" value="Sperm-specific_class_P"/>
</dbReference>
<keyword evidence="1" id="KW-0206">Cytoskeleton</keyword>
<dbReference type="PANTHER" id="PTHR22947">
    <property type="entry name" value="MAJOR SPERM PROTEIN"/>
    <property type="match status" value="1"/>
</dbReference>
<dbReference type="PROSITE" id="PS50202">
    <property type="entry name" value="MSP"/>
    <property type="match status" value="1"/>
</dbReference>
<gene>
    <name evidence="3" type="ORF">WR25_16082</name>
</gene>
<protein>
    <recommendedName>
        <fullName evidence="1">Major sperm protein</fullName>
    </recommendedName>
</protein>
<evidence type="ECO:0000259" key="2">
    <source>
        <dbReference type="PROSITE" id="PS50202"/>
    </source>
</evidence>
<evidence type="ECO:0000256" key="1">
    <source>
        <dbReference type="RuleBase" id="RU003425"/>
    </source>
</evidence>
<accession>A0A2A2KIT1</accession>
<dbReference type="OrthoDB" id="5854456at2759"/>
<reference evidence="3 4" key="1">
    <citation type="journal article" date="2017" name="Curr. Biol.">
        <title>Genome architecture and evolution of a unichromosomal asexual nematode.</title>
        <authorList>
            <person name="Fradin H."/>
            <person name="Zegar C."/>
            <person name="Gutwein M."/>
            <person name="Lucas J."/>
            <person name="Kovtun M."/>
            <person name="Corcoran D."/>
            <person name="Baugh L.R."/>
            <person name="Kiontke K."/>
            <person name="Gunsalus K."/>
            <person name="Fitch D.H."/>
            <person name="Piano F."/>
        </authorList>
    </citation>
    <scope>NUCLEOTIDE SEQUENCE [LARGE SCALE GENOMIC DNA]</scope>
    <source>
        <strain evidence="3">PF1309</strain>
    </source>
</reference>
<dbReference type="Pfam" id="PF00635">
    <property type="entry name" value="Motile_Sperm"/>
    <property type="match status" value="1"/>
</dbReference>
<feature type="domain" description="MSP" evidence="2">
    <location>
        <begin position="9"/>
        <end position="122"/>
    </location>
</feature>
<name>A0A2A2KIT1_9BILA</name>
<sequence>MLYDDEDYELFVSPRTSYYSATQGGGSRHMMVNGSNQRVAIKIKCSDNELYRVSPVYCLLEPGHAQRLQIVRDAGPAKIDKIVMNYIFTDISNPKEAFKELNQLENATFENNSAQNKPVIYKKYIALMARDEIKVSVTPSTNLQSILKQSIRS</sequence>
<dbReference type="InterPro" id="IPR013783">
    <property type="entry name" value="Ig-like_fold"/>
</dbReference>
<comment type="function">
    <text evidence="1">Central component in molecular interactions underlying sperm crawling. Forms an extensive filament system that extends from sperm villipoda, along the leading edge of the pseudopod.</text>
</comment>
<organism evidence="3 4">
    <name type="scientific">Diploscapter pachys</name>
    <dbReference type="NCBI Taxonomy" id="2018661"/>
    <lineage>
        <taxon>Eukaryota</taxon>
        <taxon>Metazoa</taxon>
        <taxon>Ecdysozoa</taxon>
        <taxon>Nematoda</taxon>
        <taxon>Chromadorea</taxon>
        <taxon>Rhabditida</taxon>
        <taxon>Rhabditina</taxon>
        <taxon>Rhabditomorpha</taxon>
        <taxon>Rhabditoidea</taxon>
        <taxon>Rhabditidae</taxon>
        <taxon>Diploscapter</taxon>
    </lineage>
</organism>
<dbReference type="EMBL" id="LIAE01008458">
    <property type="protein sequence ID" value="PAV73904.1"/>
    <property type="molecule type" value="Genomic_DNA"/>
</dbReference>
<proteinExistence type="predicted"/>
<dbReference type="SUPFAM" id="SSF49354">
    <property type="entry name" value="PapD-like"/>
    <property type="match status" value="1"/>
</dbReference>